<evidence type="ECO:0000256" key="5">
    <source>
        <dbReference type="SAM" id="Phobius"/>
    </source>
</evidence>
<evidence type="ECO:0000256" key="1">
    <source>
        <dbReference type="ARBA" id="ARBA00004141"/>
    </source>
</evidence>
<proteinExistence type="predicted"/>
<geneLocation type="mitochondrion" evidence="6"/>
<feature type="transmembrane region" description="Helical" evidence="5">
    <location>
        <begin position="105"/>
        <end position="124"/>
    </location>
</feature>
<organism evidence="6">
    <name type="scientific">Leucochloridium vogtianum</name>
    <dbReference type="NCBI Taxonomy" id="1764121"/>
    <lineage>
        <taxon>Eukaryota</taxon>
        <taxon>Metazoa</taxon>
        <taxon>Spiralia</taxon>
        <taxon>Lophotrochozoa</taxon>
        <taxon>Platyhelminthes</taxon>
        <taxon>Trematoda</taxon>
        <taxon>Digenea</taxon>
        <taxon>Diplostomida</taxon>
        <taxon>Brachylaimoidea</taxon>
        <taxon>Leucochloridiidae</taxon>
        <taxon>Leucochloridium</taxon>
    </lineage>
</organism>
<feature type="non-terminal residue" evidence="6">
    <location>
        <position position="1"/>
    </location>
</feature>
<name>A0A0S2ZY91_9TREM</name>
<feature type="transmembrane region" description="Helical" evidence="5">
    <location>
        <begin position="62"/>
        <end position="85"/>
    </location>
</feature>
<evidence type="ECO:0000256" key="4">
    <source>
        <dbReference type="ARBA" id="ARBA00023136"/>
    </source>
</evidence>
<comment type="subcellular location">
    <subcellularLocation>
        <location evidence="1">Membrane</location>
        <topology evidence="1">Multi-pass membrane protein</topology>
    </subcellularLocation>
</comment>
<keyword evidence="3 5" id="KW-1133">Transmembrane helix</keyword>
<dbReference type="InterPro" id="IPR001694">
    <property type="entry name" value="NADH_UbQ_OxRdtase_su1/FPO"/>
</dbReference>
<dbReference type="AlphaFoldDB" id="A0A0S2ZY91"/>
<evidence type="ECO:0000313" key="6">
    <source>
        <dbReference type="EMBL" id="ALQ43890.1"/>
    </source>
</evidence>
<keyword evidence="4 5" id="KW-0472">Membrane</keyword>
<dbReference type="EMBL" id="KP903717">
    <property type="protein sequence ID" value="ALQ43892.1"/>
    <property type="molecule type" value="Genomic_DNA"/>
</dbReference>
<gene>
    <name evidence="6" type="primary">ND1</name>
</gene>
<sequence length="147" mass="16470">VGLVGLLQSFADFIKLLGKSKVAVYNIRSWVSWVGVFLMVAVSVGLTLLYSLVYNGLSDNNWLLWCLILVSLTGHALLAAGWGTYSKYALLGSLRVSFCSVMHEINFMCVCIYVGVILSCYNVSPLEDSRWLLCWGFPWVYIVWLIS</sequence>
<feature type="transmembrane region" description="Helical" evidence="5">
    <location>
        <begin position="130"/>
        <end position="146"/>
    </location>
</feature>
<evidence type="ECO:0000256" key="2">
    <source>
        <dbReference type="ARBA" id="ARBA00022692"/>
    </source>
</evidence>
<dbReference type="GO" id="GO:0016020">
    <property type="term" value="C:membrane"/>
    <property type="evidence" value="ECO:0007669"/>
    <property type="project" value="UniProtKB-SubCell"/>
</dbReference>
<evidence type="ECO:0000256" key="3">
    <source>
        <dbReference type="ARBA" id="ARBA00022989"/>
    </source>
</evidence>
<protein>
    <submittedName>
        <fullName evidence="6">NADH dehydrogenase subunit 1</fullName>
    </submittedName>
</protein>
<feature type="non-terminal residue" evidence="6">
    <location>
        <position position="147"/>
    </location>
</feature>
<dbReference type="EMBL" id="KP903714">
    <property type="protein sequence ID" value="ALQ43890.1"/>
    <property type="molecule type" value="Genomic_DNA"/>
</dbReference>
<accession>A0A0S2ZY91</accession>
<feature type="transmembrane region" description="Helical" evidence="5">
    <location>
        <begin position="30"/>
        <end position="50"/>
    </location>
</feature>
<keyword evidence="6" id="KW-0496">Mitochondrion</keyword>
<reference evidence="6" key="1">
    <citation type="journal article" date="2016" name="Parasitology">
        <title>Molecular and comparative morphological analysis of central European parasitic flatworms of the superfamily Brachylaimoidea Allison, 1943 (Trematoda: Plagiorchiida).</title>
        <authorList>
            <person name="Heneberg P."/>
            <person name="Sitko J."/>
            <person name="Bizos J."/>
        </authorList>
    </citation>
    <scope>NUCLEOTIDE SEQUENCE</scope>
</reference>
<keyword evidence="2 5" id="KW-0812">Transmembrane</keyword>
<dbReference type="Pfam" id="PF00146">
    <property type="entry name" value="NADHdh"/>
    <property type="match status" value="1"/>
</dbReference>